<gene>
    <name evidence="1" type="ORF">CCMP2556_LOCUS18330</name>
    <name evidence="2" type="ORF">CCMP2556_LOCUS18548</name>
</gene>
<reference evidence="2 3" key="1">
    <citation type="submission" date="2024-02" db="EMBL/GenBank/DDBJ databases">
        <authorList>
            <person name="Chen Y."/>
            <person name="Shah S."/>
            <person name="Dougan E. K."/>
            <person name="Thang M."/>
            <person name="Chan C."/>
        </authorList>
    </citation>
    <scope>NUCLEOTIDE SEQUENCE [LARGE SCALE GENOMIC DNA]</scope>
</reference>
<evidence type="ECO:0000313" key="2">
    <source>
        <dbReference type="EMBL" id="CAK9032089.1"/>
    </source>
</evidence>
<dbReference type="EMBL" id="CAXAMN010010557">
    <property type="protein sequence ID" value="CAK9032089.1"/>
    <property type="molecule type" value="Genomic_DNA"/>
</dbReference>
<dbReference type="Proteomes" id="UP001642484">
    <property type="component" value="Unassembled WGS sequence"/>
</dbReference>
<sequence length="118" mass="13310">MTQTMLELGEYAAEPAVWVNTWRHQGHLQAMVQGRSLLVSTEDLFKVLQGYANALANSVVYARCFVKELNRRAQLCLMECTGVCDSGRGSRQASIVNTVCSRQVQRVWTMFYCGIKTE</sequence>
<name>A0ABP0L0D1_9DINO</name>
<dbReference type="EMBL" id="CAXAMN010010335">
    <property type="protein sequence ID" value="CAK9031535.1"/>
    <property type="molecule type" value="Genomic_DNA"/>
</dbReference>
<evidence type="ECO:0000313" key="1">
    <source>
        <dbReference type="EMBL" id="CAK9031535.1"/>
    </source>
</evidence>
<evidence type="ECO:0000313" key="3">
    <source>
        <dbReference type="Proteomes" id="UP001642484"/>
    </source>
</evidence>
<proteinExistence type="predicted"/>
<organism evidence="2 3">
    <name type="scientific">Durusdinium trenchii</name>
    <dbReference type="NCBI Taxonomy" id="1381693"/>
    <lineage>
        <taxon>Eukaryota</taxon>
        <taxon>Sar</taxon>
        <taxon>Alveolata</taxon>
        <taxon>Dinophyceae</taxon>
        <taxon>Suessiales</taxon>
        <taxon>Symbiodiniaceae</taxon>
        <taxon>Durusdinium</taxon>
    </lineage>
</organism>
<protein>
    <submittedName>
        <fullName evidence="2">Uncharacterized protein</fullName>
    </submittedName>
</protein>
<comment type="caution">
    <text evidence="2">The sequence shown here is derived from an EMBL/GenBank/DDBJ whole genome shotgun (WGS) entry which is preliminary data.</text>
</comment>
<accession>A0ABP0L0D1</accession>
<keyword evidence="3" id="KW-1185">Reference proteome</keyword>